<dbReference type="AlphaFoldDB" id="A0A9W7ZP13"/>
<sequence length="80" mass="8983">QLNRSFRDAVLKTIEPVFANHILPRLSSYPNQSSARPISSRHLEDAFMIKQHIDDFRSGKISGGRSGAVILETVVNLLEH</sequence>
<evidence type="ECO:0000313" key="2">
    <source>
        <dbReference type="Proteomes" id="UP001150538"/>
    </source>
</evidence>
<feature type="non-terminal residue" evidence="1">
    <location>
        <position position="1"/>
    </location>
</feature>
<protein>
    <submittedName>
        <fullName evidence="1">Uncharacterized protein</fullName>
    </submittedName>
</protein>
<evidence type="ECO:0000313" key="1">
    <source>
        <dbReference type="EMBL" id="KAJ1909781.1"/>
    </source>
</evidence>
<comment type="caution">
    <text evidence="1">The sequence shown here is derived from an EMBL/GenBank/DDBJ whole genome shotgun (WGS) entry which is preliminary data.</text>
</comment>
<dbReference type="EMBL" id="JANBPU010000687">
    <property type="protein sequence ID" value="KAJ1909781.1"/>
    <property type="molecule type" value="Genomic_DNA"/>
</dbReference>
<keyword evidence="2" id="KW-1185">Reference proteome</keyword>
<organism evidence="1 2">
    <name type="scientific">Mycoemilia scoparia</name>
    <dbReference type="NCBI Taxonomy" id="417184"/>
    <lineage>
        <taxon>Eukaryota</taxon>
        <taxon>Fungi</taxon>
        <taxon>Fungi incertae sedis</taxon>
        <taxon>Zoopagomycota</taxon>
        <taxon>Kickxellomycotina</taxon>
        <taxon>Kickxellomycetes</taxon>
        <taxon>Kickxellales</taxon>
        <taxon>Kickxellaceae</taxon>
        <taxon>Mycoemilia</taxon>
    </lineage>
</organism>
<proteinExistence type="predicted"/>
<name>A0A9W7ZP13_9FUNG</name>
<reference evidence="1" key="1">
    <citation type="submission" date="2022-07" db="EMBL/GenBank/DDBJ databases">
        <title>Phylogenomic reconstructions and comparative analyses of Kickxellomycotina fungi.</title>
        <authorList>
            <person name="Reynolds N.K."/>
            <person name="Stajich J.E."/>
            <person name="Barry K."/>
            <person name="Grigoriev I.V."/>
            <person name="Crous P."/>
            <person name="Smith M.E."/>
        </authorList>
    </citation>
    <scope>NUCLEOTIDE SEQUENCE</scope>
    <source>
        <strain evidence="1">NBRC 100468</strain>
    </source>
</reference>
<dbReference type="Proteomes" id="UP001150538">
    <property type="component" value="Unassembled WGS sequence"/>
</dbReference>
<accession>A0A9W7ZP13</accession>
<feature type="non-terminal residue" evidence="1">
    <location>
        <position position="80"/>
    </location>
</feature>
<gene>
    <name evidence="1" type="ORF">H4219_006344</name>
</gene>